<dbReference type="OrthoDB" id="5881402at2759"/>
<accession>E3MLL7</accession>
<sequence>MKFLITLFLIFTLFSPQGDCKKVTMKSLLELVDDGQTVIGYDGSIYCKRRHNVCAFIVYMEWDTTSQDDYLTVVKLQCTRSNVLHHNAHVIFKGGDGLFNDYYEPLVKIYHDCRGIGQIRQKNFHLRSEPVKKFWDSYSYDVNIDSQSTWVFFNYQVLGMNGLDRSDVDKDLIDWLNKTDVTGRRHLFEDDNETFWIYIQTAAEKQDFLIVENIYLILKLFRPFNAWTVSTTTD</sequence>
<dbReference type="KEGG" id="crq:GCK72_022872"/>
<evidence type="ECO:0000313" key="1">
    <source>
        <dbReference type="EMBL" id="EFP04584.1"/>
    </source>
</evidence>
<dbReference type="EMBL" id="DS268455">
    <property type="protein sequence ID" value="EFP04584.1"/>
    <property type="molecule type" value="Genomic_DNA"/>
</dbReference>
<dbReference type="PANTHER" id="PTHR21479">
    <property type="match status" value="1"/>
</dbReference>
<evidence type="ECO:0000313" key="2">
    <source>
        <dbReference type="Proteomes" id="UP000008281"/>
    </source>
</evidence>
<proteinExistence type="predicted"/>
<dbReference type="RefSeq" id="XP_003102928.2">
    <property type="nucleotide sequence ID" value="XM_003102880.2"/>
</dbReference>
<gene>
    <name evidence="1" type="ORF">CRE_31214</name>
</gene>
<reference evidence="1" key="1">
    <citation type="submission" date="2007-07" db="EMBL/GenBank/DDBJ databases">
        <title>PCAP assembly of the Caenorhabditis remanei genome.</title>
        <authorList>
            <consortium name="The Caenorhabditis remanei Sequencing Consortium"/>
            <person name="Wilson R.K."/>
        </authorList>
    </citation>
    <scope>NUCLEOTIDE SEQUENCE [LARGE SCALE GENOMIC DNA]</scope>
    <source>
        <strain evidence="1">PB4641</strain>
    </source>
</reference>
<keyword evidence="2" id="KW-1185">Reference proteome</keyword>
<dbReference type="AlphaFoldDB" id="E3MLL7"/>
<dbReference type="Proteomes" id="UP000008281">
    <property type="component" value="Unassembled WGS sequence"/>
</dbReference>
<name>E3MLL7_CAERE</name>
<dbReference type="eggNOG" id="ENOG502TK07">
    <property type="taxonomic scope" value="Eukaryota"/>
</dbReference>
<protein>
    <submittedName>
        <fullName evidence="1">Uncharacterized protein</fullName>
    </submittedName>
</protein>
<dbReference type="HOGENOM" id="CLU_1435638_0_0_1"/>
<organism evidence="2">
    <name type="scientific">Caenorhabditis remanei</name>
    <name type="common">Caenorhabditis vulgaris</name>
    <dbReference type="NCBI Taxonomy" id="31234"/>
    <lineage>
        <taxon>Eukaryota</taxon>
        <taxon>Metazoa</taxon>
        <taxon>Ecdysozoa</taxon>
        <taxon>Nematoda</taxon>
        <taxon>Chromadorea</taxon>
        <taxon>Rhabditida</taxon>
        <taxon>Rhabditina</taxon>
        <taxon>Rhabditomorpha</taxon>
        <taxon>Rhabditoidea</taxon>
        <taxon>Rhabditidae</taxon>
        <taxon>Peloderinae</taxon>
        <taxon>Caenorhabditis</taxon>
    </lineage>
</organism>
<dbReference type="GeneID" id="9798587"/>
<dbReference type="CTD" id="9798587"/>
<dbReference type="PANTHER" id="PTHR21479:SF22">
    <property type="entry name" value="PROTEIN CBG07241"/>
    <property type="match status" value="1"/>
</dbReference>